<dbReference type="Proteomes" id="UP000236723">
    <property type="component" value="Unassembled WGS sequence"/>
</dbReference>
<proteinExistence type="predicted"/>
<sequence length="143" mass="15260">MAHKLLDDRTDTEPLKDKSVAELLRLLSDQVRELVQQELRMARSELMEKGKSAGRGAGMFGAAAITALFGAGTLLATIVLALDLVLPAWAAALIVAAVLLATAGIMALMGRAQTRKAVPPMPAHTVESVKRDVQAVKEHAHHH</sequence>
<feature type="transmembrane region" description="Helical" evidence="1">
    <location>
        <begin position="88"/>
        <end position="109"/>
    </location>
</feature>
<evidence type="ECO:0000256" key="1">
    <source>
        <dbReference type="SAM" id="Phobius"/>
    </source>
</evidence>
<gene>
    <name evidence="2" type="ORF">SAMN04489712_103105</name>
</gene>
<name>A0A1H5X753_9ACTN</name>
<protein>
    <submittedName>
        <fullName evidence="2">Uncharacterized membrane protein YqjE</fullName>
    </submittedName>
</protein>
<dbReference type="EMBL" id="FNVO01000003">
    <property type="protein sequence ID" value="SEG07220.1"/>
    <property type="molecule type" value="Genomic_DNA"/>
</dbReference>
<dbReference type="Pfam" id="PF07332">
    <property type="entry name" value="Phage_holin_3_6"/>
    <property type="match status" value="1"/>
</dbReference>
<keyword evidence="1" id="KW-0812">Transmembrane</keyword>
<dbReference type="RefSeq" id="WP_103937077.1">
    <property type="nucleotide sequence ID" value="NZ_FNVO01000003.1"/>
</dbReference>
<keyword evidence="1" id="KW-0472">Membrane</keyword>
<evidence type="ECO:0000313" key="3">
    <source>
        <dbReference type="Proteomes" id="UP000236723"/>
    </source>
</evidence>
<evidence type="ECO:0000313" key="2">
    <source>
        <dbReference type="EMBL" id="SEG07220.1"/>
    </source>
</evidence>
<organism evidence="2 3">
    <name type="scientific">Thermomonospora echinospora</name>
    <dbReference type="NCBI Taxonomy" id="1992"/>
    <lineage>
        <taxon>Bacteria</taxon>
        <taxon>Bacillati</taxon>
        <taxon>Actinomycetota</taxon>
        <taxon>Actinomycetes</taxon>
        <taxon>Streptosporangiales</taxon>
        <taxon>Thermomonosporaceae</taxon>
        <taxon>Thermomonospora</taxon>
    </lineage>
</organism>
<dbReference type="OrthoDB" id="3403110at2"/>
<feature type="transmembrane region" description="Helical" evidence="1">
    <location>
        <begin position="57"/>
        <end position="82"/>
    </location>
</feature>
<reference evidence="3" key="1">
    <citation type="submission" date="2016-10" db="EMBL/GenBank/DDBJ databases">
        <authorList>
            <person name="Varghese N."/>
            <person name="Submissions S."/>
        </authorList>
    </citation>
    <scope>NUCLEOTIDE SEQUENCE [LARGE SCALE GENOMIC DNA]</scope>
    <source>
        <strain evidence="3">DSM 43163</strain>
    </source>
</reference>
<keyword evidence="3" id="KW-1185">Reference proteome</keyword>
<dbReference type="AlphaFoldDB" id="A0A1H5X753"/>
<accession>A0A1H5X753</accession>
<keyword evidence="1" id="KW-1133">Transmembrane helix</keyword>
<dbReference type="InterPro" id="IPR009937">
    <property type="entry name" value="Phage_holin_3_6"/>
</dbReference>